<feature type="domain" description="GAG-pre-integrase" evidence="1">
    <location>
        <begin position="71"/>
        <end position="134"/>
    </location>
</feature>
<dbReference type="Gene3D" id="3.30.420.10">
    <property type="entry name" value="Ribonuclease H-like superfamily/Ribonuclease H"/>
    <property type="match status" value="1"/>
</dbReference>
<evidence type="ECO:0000259" key="1">
    <source>
        <dbReference type="Pfam" id="PF13976"/>
    </source>
</evidence>
<reference evidence="2" key="1">
    <citation type="submission" date="2020-06" db="EMBL/GenBank/DDBJ databases">
        <authorList>
            <person name="Li T."/>
            <person name="Hu X."/>
            <person name="Zhang T."/>
            <person name="Song X."/>
            <person name="Zhang H."/>
            <person name="Dai N."/>
            <person name="Sheng W."/>
            <person name="Hou X."/>
            <person name="Wei L."/>
        </authorList>
    </citation>
    <scope>NUCLEOTIDE SEQUENCE</scope>
    <source>
        <strain evidence="2">G02</strain>
        <tissue evidence="2">Leaf</tissue>
    </source>
</reference>
<dbReference type="InterPro" id="IPR025724">
    <property type="entry name" value="GAG-pre-integrase_dom"/>
</dbReference>
<dbReference type="InterPro" id="IPR036397">
    <property type="entry name" value="RNaseH_sf"/>
</dbReference>
<accession>A0AAW2U7A4</accession>
<dbReference type="PANTHER" id="PTHR42648:SF27">
    <property type="entry name" value="RNA-DIRECTED DNA POLYMERASE"/>
    <property type="match status" value="1"/>
</dbReference>
<dbReference type="InterPro" id="IPR039537">
    <property type="entry name" value="Retrotran_Ty1/copia-like"/>
</dbReference>
<organism evidence="2">
    <name type="scientific">Sesamum radiatum</name>
    <name type="common">Black benniseed</name>
    <dbReference type="NCBI Taxonomy" id="300843"/>
    <lineage>
        <taxon>Eukaryota</taxon>
        <taxon>Viridiplantae</taxon>
        <taxon>Streptophyta</taxon>
        <taxon>Embryophyta</taxon>
        <taxon>Tracheophyta</taxon>
        <taxon>Spermatophyta</taxon>
        <taxon>Magnoliopsida</taxon>
        <taxon>eudicotyledons</taxon>
        <taxon>Gunneridae</taxon>
        <taxon>Pentapetalae</taxon>
        <taxon>asterids</taxon>
        <taxon>lamiids</taxon>
        <taxon>Lamiales</taxon>
        <taxon>Pedaliaceae</taxon>
        <taxon>Sesamum</taxon>
    </lineage>
</organism>
<dbReference type="SUPFAM" id="SSF53098">
    <property type="entry name" value="Ribonuclease H-like"/>
    <property type="match status" value="1"/>
</dbReference>
<reference evidence="2" key="2">
    <citation type="journal article" date="2024" name="Plant">
        <title>Genomic evolution and insights into agronomic trait innovations of Sesamum species.</title>
        <authorList>
            <person name="Miao H."/>
            <person name="Wang L."/>
            <person name="Qu L."/>
            <person name="Liu H."/>
            <person name="Sun Y."/>
            <person name="Le M."/>
            <person name="Wang Q."/>
            <person name="Wei S."/>
            <person name="Zheng Y."/>
            <person name="Lin W."/>
            <person name="Duan Y."/>
            <person name="Cao H."/>
            <person name="Xiong S."/>
            <person name="Wang X."/>
            <person name="Wei L."/>
            <person name="Li C."/>
            <person name="Ma Q."/>
            <person name="Ju M."/>
            <person name="Zhao R."/>
            <person name="Li G."/>
            <person name="Mu C."/>
            <person name="Tian Q."/>
            <person name="Mei H."/>
            <person name="Zhang T."/>
            <person name="Gao T."/>
            <person name="Zhang H."/>
        </authorList>
    </citation>
    <scope>NUCLEOTIDE SEQUENCE</scope>
    <source>
        <strain evidence="2">G02</strain>
    </source>
</reference>
<sequence>MMSAYIAGKRAIGRGSGPSSSPVQVLERSRKLSRDEVVLKLGDGKAVAAEAVGIVHLVVSDQVRIELKDCYYHDLIMIAQNKCKMDNQENAQMWHARLGHISQDRINRLVDSKSLEIDDLDHLPACESCLKGKMTKKPFVGQSTLASSLLDLIHSDVCGPLNTQARGGFFITFTDDHSRYGYVYLMRYKFEAYGRFKEFRLEVENQTGRKIKTLRSDRGAEYLSEILGLPKREWNSSVDSSWNATTERRL</sequence>
<dbReference type="PANTHER" id="PTHR42648">
    <property type="entry name" value="TRANSPOSASE, PUTATIVE-RELATED"/>
    <property type="match status" value="1"/>
</dbReference>
<dbReference type="AlphaFoldDB" id="A0AAW2U7A4"/>
<dbReference type="Pfam" id="PF13976">
    <property type="entry name" value="gag_pre-integrs"/>
    <property type="match status" value="1"/>
</dbReference>
<comment type="caution">
    <text evidence="2">The sequence shown here is derived from an EMBL/GenBank/DDBJ whole genome shotgun (WGS) entry which is preliminary data.</text>
</comment>
<proteinExistence type="predicted"/>
<dbReference type="InterPro" id="IPR012337">
    <property type="entry name" value="RNaseH-like_sf"/>
</dbReference>
<evidence type="ECO:0000313" key="2">
    <source>
        <dbReference type="EMBL" id="KAL0413064.1"/>
    </source>
</evidence>
<protein>
    <recommendedName>
        <fullName evidence="1">GAG-pre-integrase domain-containing protein</fullName>
    </recommendedName>
</protein>
<dbReference type="GO" id="GO:0003676">
    <property type="term" value="F:nucleic acid binding"/>
    <property type="evidence" value="ECO:0007669"/>
    <property type="project" value="InterPro"/>
</dbReference>
<gene>
    <name evidence="2" type="ORF">Sradi_1508100</name>
</gene>
<name>A0AAW2U7A4_SESRA</name>
<dbReference type="EMBL" id="JACGWJ010000006">
    <property type="protein sequence ID" value="KAL0413064.1"/>
    <property type="molecule type" value="Genomic_DNA"/>
</dbReference>